<gene>
    <name evidence="1" type="ORF">RRG08_025023</name>
</gene>
<protein>
    <submittedName>
        <fullName evidence="1">Uncharacterized protein</fullName>
    </submittedName>
</protein>
<proteinExistence type="predicted"/>
<accession>A0AAE1ANW2</accession>
<reference evidence="1" key="1">
    <citation type="journal article" date="2023" name="G3 (Bethesda)">
        <title>A reference genome for the long-term kleptoplast-retaining sea slug Elysia crispata morphotype clarki.</title>
        <authorList>
            <person name="Eastman K.E."/>
            <person name="Pendleton A.L."/>
            <person name="Shaikh M.A."/>
            <person name="Suttiyut T."/>
            <person name="Ogas R."/>
            <person name="Tomko P."/>
            <person name="Gavelis G."/>
            <person name="Widhalm J.R."/>
            <person name="Wisecaver J.H."/>
        </authorList>
    </citation>
    <scope>NUCLEOTIDE SEQUENCE</scope>
    <source>
        <strain evidence="1">ECLA1</strain>
    </source>
</reference>
<sequence length="69" mass="7801">MKCLYKKSISFNFQSIQWSKNHRVGPAQVPFIGRGLEINISLLQEQSDPICVIPDLSTLSVRGRRLQTG</sequence>
<dbReference type="Proteomes" id="UP001283361">
    <property type="component" value="Unassembled WGS sequence"/>
</dbReference>
<dbReference type="AlphaFoldDB" id="A0AAE1ANW2"/>
<dbReference type="EMBL" id="JAWDGP010001483">
    <property type="protein sequence ID" value="KAK3791168.1"/>
    <property type="molecule type" value="Genomic_DNA"/>
</dbReference>
<keyword evidence="2" id="KW-1185">Reference proteome</keyword>
<evidence type="ECO:0000313" key="1">
    <source>
        <dbReference type="EMBL" id="KAK3791168.1"/>
    </source>
</evidence>
<comment type="caution">
    <text evidence="1">The sequence shown here is derived from an EMBL/GenBank/DDBJ whole genome shotgun (WGS) entry which is preliminary data.</text>
</comment>
<name>A0AAE1ANW2_9GAST</name>
<evidence type="ECO:0000313" key="2">
    <source>
        <dbReference type="Proteomes" id="UP001283361"/>
    </source>
</evidence>
<organism evidence="1 2">
    <name type="scientific">Elysia crispata</name>
    <name type="common">lettuce slug</name>
    <dbReference type="NCBI Taxonomy" id="231223"/>
    <lineage>
        <taxon>Eukaryota</taxon>
        <taxon>Metazoa</taxon>
        <taxon>Spiralia</taxon>
        <taxon>Lophotrochozoa</taxon>
        <taxon>Mollusca</taxon>
        <taxon>Gastropoda</taxon>
        <taxon>Heterobranchia</taxon>
        <taxon>Euthyneura</taxon>
        <taxon>Panpulmonata</taxon>
        <taxon>Sacoglossa</taxon>
        <taxon>Placobranchoidea</taxon>
        <taxon>Plakobranchidae</taxon>
        <taxon>Elysia</taxon>
    </lineage>
</organism>